<keyword evidence="8" id="KW-1185">Reference proteome</keyword>
<dbReference type="RefSeq" id="WP_093726638.1">
    <property type="nucleotide sequence ID" value="NZ_FMZB01000003.1"/>
</dbReference>
<evidence type="ECO:0000313" key="8">
    <source>
        <dbReference type="Proteomes" id="UP000198666"/>
    </source>
</evidence>
<evidence type="ECO:0000256" key="3">
    <source>
        <dbReference type="ARBA" id="ARBA00022777"/>
    </source>
</evidence>
<dbReference type="Proteomes" id="UP000198666">
    <property type="component" value="Unassembled WGS sequence"/>
</dbReference>
<dbReference type="InterPro" id="IPR053149">
    <property type="entry name" value="TPK"/>
</dbReference>
<dbReference type="GO" id="GO:0004788">
    <property type="term" value="F:thiamine diphosphokinase activity"/>
    <property type="evidence" value="ECO:0007669"/>
    <property type="project" value="UniProtKB-UniRule"/>
</dbReference>
<evidence type="ECO:0000256" key="4">
    <source>
        <dbReference type="ARBA" id="ARBA00022840"/>
    </source>
</evidence>
<evidence type="ECO:0000259" key="6">
    <source>
        <dbReference type="SMART" id="SM00983"/>
    </source>
</evidence>
<evidence type="ECO:0000256" key="1">
    <source>
        <dbReference type="ARBA" id="ARBA00022679"/>
    </source>
</evidence>
<dbReference type="Pfam" id="PF04265">
    <property type="entry name" value="TPK_B1_binding"/>
    <property type="match status" value="1"/>
</dbReference>
<dbReference type="PANTHER" id="PTHR41299">
    <property type="entry name" value="THIAMINE PYROPHOSPHOKINASE"/>
    <property type="match status" value="1"/>
</dbReference>
<organism evidence="7 8">
    <name type="scientific">Terribacillus halophilus</name>
    <dbReference type="NCBI Taxonomy" id="361279"/>
    <lineage>
        <taxon>Bacteria</taxon>
        <taxon>Bacillati</taxon>
        <taxon>Bacillota</taxon>
        <taxon>Bacilli</taxon>
        <taxon>Bacillales</taxon>
        <taxon>Bacillaceae</taxon>
        <taxon>Terribacillus</taxon>
    </lineage>
</organism>
<dbReference type="PANTHER" id="PTHR41299:SF1">
    <property type="entry name" value="THIAMINE PYROPHOSPHOKINASE"/>
    <property type="match status" value="1"/>
</dbReference>
<dbReference type="InterPro" id="IPR007373">
    <property type="entry name" value="Thiamin_PyroPKinase_B1-bd"/>
</dbReference>
<dbReference type="GO" id="GO:0009229">
    <property type="term" value="P:thiamine diphosphate biosynthetic process"/>
    <property type="evidence" value="ECO:0007669"/>
    <property type="project" value="InterPro"/>
</dbReference>
<accession>A0A1G6NBN9</accession>
<dbReference type="SMART" id="SM00983">
    <property type="entry name" value="TPK_B1_binding"/>
    <property type="match status" value="1"/>
</dbReference>
<keyword evidence="3 7" id="KW-0418">Kinase</keyword>
<dbReference type="EMBL" id="FMZB01000003">
    <property type="protein sequence ID" value="SDC64706.1"/>
    <property type="molecule type" value="Genomic_DNA"/>
</dbReference>
<sequence>MAAKLSIGLVGGAGSLPDLRAENHHIWIGADAGAKALASAGIRMKLAVGDFDSVSEADLVMIRQYADQVLLYSPEKDETDFELAIRHAQEIGASDVAVYGVTGGRLDHELINVQMLYRLLDTFDQTVIIDRQNAIRMHRPGTYRTIQEDTYRYVSFLSFSEQVTGLTLTGFKYPLTDASIHWGETLSISNELVAQTGTYSFTSGIVIMIKSKDV</sequence>
<dbReference type="Gene3D" id="3.40.50.10240">
    <property type="entry name" value="Thiamin pyrophosphokinase, catalytic domain"/>
    <property type="match status" value="1"/>
</dbReference>
<dbReference type="InterPro" id="IPR036371">
    <property type="entry name" value="TPK_B1-bd_sf"/>
</dbReference>
<proteinExistence type="predicted"/>
<dbReference type="InterPro" id="IPR006282">
    <property type="entry name" value="Thi_PPkinase"/>
</dbReference>
<reference evidence="8" key="1">
    <citation type="submission" date="2016-10" db="EMBL/GenBank/DDBJ databases">
        <authorList>
            <person name="Varghese N."/>
            <person name="Submissions S."/>
        </authorList>
    </citation>
    <scope>NUCLEOTIDE SEQUENCE [LARGE SCALE GENOMIC DNA]</scope>
    <source>
        <strain evidence="8">DSM 21620</strain>
    </source>
</reference>
<dbReference type="GO" id="GO:0030975">
    <property type="term" value="F:thiamine binding"/>
    <property type="evidence" value="ECO:0007669"/>
    <property type="project" value="InterPro"/>
</dbReference>
<evidence type="ECO:0000256" key="2">
    <source>
        <dbReference type="ARBA" id="ARBA00022741"/>
    </source>
</evidence>
<keyword evidence="1" id="KW-0808">Transferase</keyword>
<feature type="domain" description="Thiamin pyrophosphokinase thiamin-binding" evidence="6">
    <location>
        <begin position="141"/>
        <end position="207"/>
    </location>
</feature>
<dbReference type="SUPFAM" id="SSF63999">
    <property type="entry name" value="Thiamin pyrophosphokinase, catalytic domain"/>
    <property type="match status" value="1"/>
</dbReference>
<dbReference type="EC" id="2.7.6.2" evidence="5"/>
<evidence type="ECO:0000256" key="5">
    <source>
        <dbReference type="NCBIfam" id="TIGR01378"/>
    </source>
</evidence>
<dbReference type="InterPro" id="IPR036759">
    <property type="entry name" value="TPK_catalytic_sf"/>
</dbReference>
<name>A0A1G6NBN9_9BACI</name>
<dbReference type="InterPro" id="IPR007371">
    <property type="entry name" value="TPK_catalytic"/>
</dbReference>
<dbReference type="GO" id="GO:0006772">
    <property type="term" value="P:thiamine metabolic process"/>
    <property type="evidence" value="ECO:0007669"/>
    <property type="project" value="UniProtKB-UniRule"/>
</dbReference>
<dbReference type="CDD" id="cd07995">
    <property type="entry name" value="TPK"/>
    <property type="match status" value="1"/>
</dbReference>
<dbReference type="SUPFAM" id="SSF63862">
    <property type="entry name" value="Thiamin pyrophosphokinase, substrate-binding domain"/>
    <property type="match status" value="1"/>
</dbReference>
<dbReference type="STRING" id="361279.SAMN05421663_103236"/>
<dbReference type="Pfam" id="PF04263">
    <property type="entry name" value="TPK_catalytic"/>
    <property type="match status" value="1"/>
</dbReference>
<gene>
    <name evidence="7" type="ORF">SAMN05421663_103236</name>
</gene>
<evidence type="ECO:0000313" key="7">
    <source>
        <dbReference type="EMBL" id="SDC64706.1"/>
    </source>
</evidence>
<keyword evidence="4" id="KW-0067">ATP-binding</keyword>
<dbReference type="GO" id="GO:0005524">
    <property type="term" value="F:ATP binding"/>
    <property type="evidence" value="ECO:0007669"/>
    <property type="project" value="UniProtKB-KW"/>
</dbReference>
<dbReference type="AlphaFoldDB" id="A0A1G6NBN9"/>
<keyword evidence="2" id="KW-0547">Nucleotide-binding</keyword>
<dbReference type="GO" id="GO:0016301">
    <property type="term" value="F:kinase activity"/>
    <property type="evidence" value="ECO:0007669"/>
    <property type="project" value="UniProtKB-KW"/>
</dbReference>
<protein>
    <recommendedName>
        <fullName evidence="5">Thiamine diphosphokinase</fullName>
        <ecNumber evidence="5">2.7.6.2</ecNumber>
    </recommendedName>
</protein>
<dbReference type="NCBIfam" id="TIGR01378">
    <property type="entry name" value="thi_PPkinase"/>
    <property type="match status" value="1"/>
</dbReference>
<dbReference type="OrthoDB" id="9804377at2"/>